<organism evidence="2">
    <name type="scientific">Sphingobacterium sp. (strain 21)</name>
    <dbReference type="NCBI Taxonomy" id="743722"/>
    <lineage>
        <taxon>Bacteria</taxon>
        <taxon>Pseudomonadati</taxon>
        <taxon>Bacteroidota</taxon>
        <taxon>Sphingobacteriia</taxon>
        <taxon>Sphingobacteriales</taxon>
        <taxon>Sphingobacteriaceae</taxon>
        <taxon>Sphingobacterium</taxon>
    </lineage>
</organism>
<proteinExistence type="predicted"/>
<dbReference type="STRING" id="743722.Sph21_0162"/>
<sequence length="86" mass="9943">MNKSKYFSGQPLVSQLIKFLDREEINRTAKKAGSDRYYKKFHTYDHLVTMLMTVISGCSSLREISGLFLACQGRIGHLYPPYELHI</sequence>
<dbReference type="eggNOG" id="COG3385">
    <property type="taxonomic scope" value="Bacteria"/>
</dbReference>
<reference evidence="2" key="1">
    <citation type="submission" date="2011-03" db="EMBL/GenBank/DDBJ databases">
        <title>Complete sequence of Sphingobacterium sp. 21.</title>
        <authorList>
            <consortium name="US DOE Joint Genome Institute"/>
            <person name="Lucas S."/>
            <person name="Copeland A."/>
            <person name="Lapidus A."/>
            <person name="Cheng J.-F."/>
            <person name="Goodwin L."/>
            <person name="Pitluck S."/>
            <person name="Davenport K."/>
            <person name="Detter J.C."/>
            <person name="Han C."/>
            <person name="Tapia R."/>
            <person name="Land M."/>
            <person name="Hauser L."/>
            <person name="Kyrpides N."/>
            <person name="Ivanova N."/>
            <person name="Ovchinnikova G."/>
            <person name="Pagani I."/>
            <person name="Siebers A.K."/>
            <person name="Allgaier M."/>
            <person name="Thelen M.P."/>
            <person name="Hugenholtz P."/>
            <person name="Woyke T."/>
        </authorList>
    </citation>
    <scope>NUCLEOTIDE SEQUENCE</scope>
    <source>
        <strain evidence="2">21</strain>
    </source>
</reference>
<name>F4CF56_SPHS2</name>
<evidence type="ECO:0000313" key="2">
    <source>
        <dbReference type="EMBL" id="ADZ76749.1"/>
    </source>
</evidence>
<dbReference type="HOGENOM" id="CLU_154576_2_0_10"/>
<dbReference type="KEGG" id="shg:Sph21_0162"/>
<gene>
    <name evidence="2" type="ordered locus">Sph21_0162</name>
</gene>
<accession>F4CF56</accession>
<feature type="domain" description="DUF4372" evidence="1">
    <location>
        <begin position="9"/>
        <end position="78"/>
    </location>
</feature>
<protein>
    <submittedName>
        <fullName evidence="2">Transposase IS4 family protein</fullName>
    </submittedName>
</protein>
<dbReference type="EMBL" id="CP002584">
    <property type="protein sequence ID" value="ADZ76749.1"/>
    <property type="molecule type" value="Genomic_DNA"/>
</dbReference>
<dbReference type="AlphaFoldDB" id="F4CF56"/>
<dbReference type="InterPro" id="IPR025399">
    <property type="entry name" value="DUF4372"/>
</dbReference>
<dbReference type="PATRIC" id="fig|743722.3.peg.169"/>
<dbReference type="Pfam" id="PF14294">
    <property type="entry name" value="DUF4372"/>
    <property type="match status" value="1"/>
</dbReference>
<evidence type="ECO:0000259" key="1">
    <source>
        <dbReference type="Pfam" id="PF14294"/>
    </source>
</evidence>